<protein>
    <recommendedName>
        <fullName evidence="3">Nudix hydrolase domain-containing protein</fullName>
    </recommendedName>
</protein>
<evidence type="ECO:0008006" key="3">
    <source>
        <dbReference type="Google" id="ProtNLM"/>
    </source>
</evidence>
<keyword evidence="2" id="KW-1185">Reference proteome</keyword>
<gene>
    <name evidence="1" type="ORF">SAMN05892877_10714</name>
</gene>
<sequence length="247" mass="27110">MDMPADKMLRAWPPEGEVFPVRRVEIRVSDAAHPFFLAERDAIARNWREESAANPALYDGEMLLQSAVDICDAGVLATGHLVPFSTFLLWRKRRPRAGGLHLFGLPLLVSSDGAVVAIRMGRHTANPGKVYCAAGSLDAHDIKDGFCDIEANMAREVAEETGLDLSTALAEPVLHALHVDSVVTVLRVYRFARTAEELLAAIADHMATETEPEIDGAVAIRDSDPARHAYAAFMPPVLRWFFQRGQA</sequence>
<accession>A0A285UED6</accession>
<name>A0A285UED6_9HYPH</name>
<evidence type="ECO:0000313" key="1">
    <source>
        <dbReference type="EMBL" id="SOC40123.1"/>
    </source>
</evidence>
<dbReference type="InterPro" id="IPR015797">
    <property type="entry name" value="NUDIX_hydrolase-like_dom_sf"/>
</dbReference>
<dbReference type="Proteomes" id="UP000219167">
    <property type="component" value="Unassembled WGS sequence"/>
</dbReference>
<dbReference type="SUPFAM" id="SSF55811">
    <property type="entry name" value="Nudix"/>
    <property type="match status" value="1"/>
</dbReference>
<dbReference type="Gene3D" id="3.90.79.10">
    <property type="entry name" value="Nucleoside Triphosphate Pyrophosphohydrolase"/>
    <property type="match status" value="1"/>
</dbReference>
<dbReference type="AlphaFoldDB" id="A0A285UED6"/>
<reference evidence="1 2" key="1">
    <citation type="submission" date="2017-08" db="EMBL/GenBank/DDBJ databases">
        <authorList>
            <person name="de Groot N.N."/>
        </authorList>
    </citation>
    <scope>NUCLEOTIDE SEQUENCE [LARGE SCALE GENOMIC DNA]</scope>
    <source>
        <strain evidence="1 2">JC85</strain>
    </source>
</reference>
<dbReference type="CDD" id="cd02883">
    <property type="entry name" value="NUDIX_Hydrolase"/>
    <property type="match status" value="1"/>
</dbReference>
<dbReference type="EMBL" id="OBQD01000007">
    <property type="protein sequence ID" value="SOC40123.1"/>
    <property type="molecule type" value="Genomic_DNA"/>
</dbReference>
<evidence type="ECO:0000313" key="2">
    <source>
        <dbReference type="Proteomes" id="UP000219167"/>
    </source>
</evidence>
<proteinExistence type="predicted"/>
<organism evidence="1 2">
    <name type="scientific">Rhizobium subbaraonis</name>
    <dbReference type="NCBI Taxonomy" id="908946"/>
    <lineage>
        <taxon>Bacteria</taxon>
        <taxon>Pseudomonadati</taxon>
        <taxon>Pseudomonadota</taxon>
        <taxon>Alphaproteobacteria</taxon>
        <taxon>Hyphomicrobiales</taxon>
        <taxon>Rhizobiaceae</taxon>
        <taxon>Rhizobium/Agrobacterium group</taxon>
        <taxon>Rhizobium</taxon>
    </lineage>
</organism>